<proteinExistence type="predicted"/>
<sequence length="113" mass="12555">MAASCGTVLELVAHQNVYTEVECALCGESGGTLVKIGDTYKHDHDCTPGKQIYAVPPPKSRLAWAFWRAPEFAHKFVAKQFGRAVTQLHDEESNPYYGWDMVRAIPIKVTMDG</sequence>
<name>A0A0F9C7Z1_9ZZZZ</name>
<organism evidence="1">
    <name type="scientific">marine sediment metagenome</name>
    <dbReference type="NCBI Taxonomy" id="412755"/>
    <lineage>
        <taxon>unclassified sequences</taxon>
        <taxon>metagenomes</taxon>
        <taxon>ecological metagenomes</taxon>
    </lineage>
</organism>
<dbReference type="AlphaFoldDB" id="A0A0F9C7Z1"/>
<gene>
    <name evidence="1" type="ORF">LCGC14_2642110</name>
</gene>
<comment type="caution">
    <text evidence="1">The sequence shown here is derived from an EMBL/GenBank/DDBJ whole genome shotgun (WGS) entry which is preliminary data.</text>
</comment>
<accession>A0A0F9C7Z1</accession>
<protein>
    <submittedName>
        <fullName evidence="1">Uncharacterized protein</fullName>
    </submittedName>
</protein>
<dbReference type="EMBL" id="LAZR01045589">
    <property type="protein sequence ID" value="KKK98504.1"/>
    <property type="molecule type" value="Genomic_DNA"/>
</dbReference>
<evidence type="ECO:0000313" key="1">
    <source>
        <dbReference type="EMBL" id="KKK98504.1"/>
    </source>
</evidence>
<reference evidence="1" key="1">
    <citation type="journal article" date="2015" name="Nature">
        <title>Complex archaea that bridge the gap between prokaryotes and eukaryotes.</title>
        <authorList>
            <person name="Spang A."/>
            <person name="Saw J.H."/>
            <person name="Jorgensen S.L."/>
            <person name="Zaremba-Niedzwiedzka K."/>
            <person name="Martijn J."/>
            <person name="Lind A.E."/>
            <person name="van Eijk R."/>
            <person name="Schleper C."/>
            <person name="Guy L."/>
            <person name="Ettema T.J."/>
        </authorList>
    </citation>
    <scope>NUCLEOTIDE SEQUENCE</scope>
</reference>